<comment type="subcellular location">
    <subcellularLocation>
        <location evidence="2">Membrane</location>
    </subcellularLocation>
</comment>
<dbReference type="SMART" id="SM00304">
    <property type="entry name" value="HAMP"/>
    <property type="match status" value="1"/>
</dbReference>
<evidence type="ECO:0000313" key="14">
    <source>
        <dbReference type="EMBL" id="MBG6093844.1"/>
    </source>
</evidence>
<evidence type="ECO:0000313" key="15">
    <source>
        <dbReference type="Proteomes" id="UP000614047"/>
    </source>
</evidence>
<evidence type="ECO:0000256" key="7">
    <source>
        <dbReference type="ARBA" id="ARBA00022741"/>
    </source>
</evidence>
<dbReference type="Proteomes" id="UP000614047">
    <property type="component" value="Unassembled WGS sequence"/>
</dbReference>
<dbReference type="EC" id="2.7.13.3" evidence="3"/>
<keyword evidence="5 14" id="KW-0808">Transferase</keyword>
<dbReference type="GO" id="GO:0016020">
    <property type="term" value="C:membrane"/>
    <property type="evidence" value="ECO:0007669"/>
    <property type="project" value="UniProtKB-SubCell"/>
</dbReference>
<dbReference type="Gene3D" id="1.20.5.1930">
    <property type="match status" value="1"/>
</dbReference>
<gene>
    <name evidence="14" type="ORF">IW256_007957</name>
</gene>
<dbReference type="InterPro" id="IPR011712">
    <property type="entry name" value="Sig_transdc_His_kin_sub3_dim/P"/>
</dbReference>
<dbReference type="GO" id="GO:0000155">
    <property type="term" value="F:phosphorelay sensor kinase activity"/>
    <property type="evidence" value="ECO:0007669"/>
    <property type="project" value="InterPro"/>
</dbReference>
<dbReference type="CDD" id="cd16917">
    <property type="entry name" value="HATPase_UhpB-NarQ-NarX-like"/>
    <property type="match status" value="1"/>
</dbReference>
<dbReference type="EMBL" id="JADOUA010000001">
    <property type="protein sequence ID" value="MBG6093844.1"/>
    <property type="molecule type" value="Genomic_DNA"/>
</dbReference>
<evidence type="ECO:0000256" key="11">
    <source>
        <dbReference type="ARBA" id="ARBA00023012"/>
    </source>
</evidence>
<evidence type="ECO:0000256" key="12">
    <source>
        <dbReference type="SAM" id="Phobius"/>
    </source>
</evidence>
<dbReference type="PANTHER" id="PTHR24421:SF10">
    <property type="entry name" value="NITRATE_NITRITE SENSOR PROTEIN NARQ"/>
    <property type="match status" value="1"/>
</dbReference>
<evidence type="ECO:0000256" key="3">
    <source>
        <dbReference type="ARBA" id="ARBA00012438"/>
    </source>
</evidence>
<dbReference type="SMART" id="SM00387">
    <property type="entry name" value="HATPase_c"/>
    <property type="match status" value="1"/>
</dbReference>
<keyword evidence="7" id="KW-0547">Nucleotide-binding</keyword>
<accession>A0A931GV39</accession>
<keyword evidence="6 12" id="KW-0812">Transmembrane</keyword>
<dbReference type="InterPro" id="IPR003594">
    <property type="entry name" value="HATPase_dom"/>
</dbReference>
<feature type="transmembrane region" description="Helical" evidence="12">
    <location>
        <begin position="66"/>
        <end position="86"/>
    </location>
</feature>
<comment type="caution">
    <text evidence="14">The sequence shown here is derived from an EMBL/GenBank/DDBJ whole genome shotgun (WGS) entry which is preliminary data.</text>
</comment>
<evidence type="ECO:0000256" key="8">
    <source>
        <dbReference type="ARBA" id="ARBA00022777"/>
    </source>
</evidence>
<feature type="domain" description="HAMP" evidence="13">
    <location>
        <begin position="87"/>
        <end position="139"/>
    </location>
</feature>
<evidence type="ECO:0000256" key="9">
    <source>
        <dbReference type="ARBA" id="ARBA00022840"/>
    </source>
</evidence>
<evidence type="ECO:0000256" key="4">
    <source>
        <dbReference type="ARBA" id="ARBA00022553"/>
    </source>
</evidence>
<dbReference type="InterPro" id="IPR003660">
    <property type="entry name" value="HAMP_dom"/>
</dbReference>
<protein>
    <recommendedName>
        <fullName evidence="3">histidine kinase</fullName>
        <ecNumber evidence="3">2.7.13.3</ecNumber>
    </recommendedName>
</protein>
<dbReference type="SUPFAM" id="SSF55874">
    <property type="entry name" value="ATPase domain of HSP90 chaperone/DNA topoisomerase II/histidine kinase"/>
    <property type="match status" value="1"/>
</dbReference>
<keyword evidence="10 12" id="KW-1133">Transmembrane helix</keyword>
<evidence type="ECO:0000259" key="13">
    <source>
        <dbReference type="PROSITE" id="PS50885"/>
    </source>
</evidence>
<dbReference type="AlphaFoldDB" id="A0A931GV39"/>
<sequence length="349" mass="36547">MAWGSIVAALRRTVRAPAGGGEHGSARSPTTRLFWRIFAGNGVIFAVGLTLLALSPATVSSPVLLAELPVLTAGLALMLGINAVVLRNSLSPLDQLAPLAERVAALRTGDRLPSTGDGDVGRLVATLNDLLDRLESDRNSGAALALAAQETERRRIAQELHDEIGQSLTVALLDLKRAMDHAPEGLREQLHNAQETVRAGLDEVRHVARRLRPGVLDDLGLLSALTALAVEFSKAGGVPVRRALDPALPPLGDDVELVVYRVAQEALTNVARHAHATAAELSLGRRNGDLVLEIADDGKGPPVREGAGIHGMRERAALVGGRLTMGTAAGGGLRVVLTIPRAAGREPAP</sequence>
<dbReference type="PROSITE" id="PS50885">
    <property type="entry name" value="HAMP"/>
    <property type="match status" value="1"/>
</dbReference>
<keyword evidence="8 14" id="KW-0418">Kinase</keyword>
<reference evidence="14" key="1">
    <citation type="submission" date="2020-11" db="EMBL/GenBank/DDBJ databases">
        <title>Sequencing the genomes of 1000 actinobacteria strains.</title>
        <authorList>
            <person name="Klenk H.-P."/>
        </authorList>
    </citation>
    <scope>NUCLEOTIDE SEQUENCE</scope>
    <source>
        <strain evidence="14">DSM 43175</strain>
    </source>
</reference>
<keyword evidence="11" id="KW-0902">Two-component regulatory system</keyword>
<evidence type="ECO:0000256" key="6">
    <source>
        <dbReference type="ARBA" id="ARBA00022692"/>
    </source>
</evidence>
<proteinExistence type="predicted"/>
<evidence type="ECO:0000256" key="10">
    <source>
        <dbReference type="ARBA" id="ARBA00022989"/>
    </source>
</evidence>
<dbReference type="InterPro" id="IPR050482">
    <property type="entry name" value="Sensor_HK_TwoCompSys"/>
</dbReference>
<keyword evidence="12" id="KW-0472">Membrane</keyword>
<keyword evidence="4" id="KW-0597">Phosphoprotein</keyword>
<dbReference type="RefSeq" id="WP_197015852.1">
    <property type="nucleotide sequence ID" value="NZ_BAABES010000003.1"/>
</dbReference>
<name>A0A931GV39_9ACTN</name>
<dbReference type="InterPro" id="IPR036890">
    <property type="entry name" value="HATPase_C_sf"/>
</dbReference>
<dbReference type="GO" id="GO:0046983">
    <property type="term" value="F:protein dimerization activity"/>
    <property type="evidence" value="ECO:0007669"/>
    <property type="project" value="InterPro"/>
</dbReference>
<evidence type="ECO:0000256" key="2">
    <source>
        <dbReference type="ARBA" id="ARBA00004370"/>
    </source>
</evidence>
<keyword evidence="9" id="KW-0067">ATP-binding</keyword>
<dbReference type="Pfam" id="PF02518">
    <property type="entry name" value="HATPase_c"/>
    <property type="match status" value="1"/>
</dbReference>
<comment type="catalytic activity">
    <reaction evidence="1">
        <text>ATP + protein L-histidine = ADP + protein N-phospho-L-histidine.</text>
        <dbReference type="EC" id="2.7.13.3"/>
    </reaction>
</comment>
<evidence type="ECO:0000256" key="1">
    <source>
        <dbReference type="ARBA" id="ARBA00000085"/>
    </source>
</evidence>
<feature type="transmembrane region" description="Helical" evidence="12">
    <location>
        <begin position="33"/>
        <end position="54"/>
    </location>
</feature>
<organism evidence="14 15">
    <name type="scientific">Actinomadura viridis</name>
    <dbReference type="NCBI Taxonomy" id="58110"/>
    <lineage>
        <taxon>Bacteria</taxon>
        <taxon>Bacillati</taxon>
        <taxon>Actinomycetota</taxon>
        <taxon>Actinomycetes</taxon>
        <taxon>Streptosporangiales</taxon>
        <taxon>Thermomonosporaceae</taxon>
        <taxon>Actinomadura</taxon>
    </lineage>
</organism>
<keyword evidence="15" id="KW-1185">Reference proteome</keyword>
<dbReference type="PANTHER" id="PTHR24421">
    <property type="entry name" value="NITRATE/NITRITE SENSOR PROTEIN NARX-RELATED"/>
    <property type="match status" value="1"/>
</dbReference>
<dbReference type="Pfam" id="PF07730">
    <property type="entry name" value="HisKA_3"/>
    <property type="match status" value="1"/>
</dbReference>
<dbReference type="Gene3D" id="3.30.565.10">
    <property type="entry name" value="Histidine kinase-like ATPase, C-terminal domain"/>
    <property type="match status" value="1"/>
</dbReference>
<dbReference type="GO" id="GO:0005524">
    <property type="term" value="F:ATP binding"/>
    <property type="evidence" value="ECO:0007669"/>
    <property type="project" value="UniProtKB-KW"/>
</dbReference>
<evidence type="ECO:0000256" key="5">
    <source>
        <dbReference type="ARBA" id="ARBA00022679"/>
    </source>
</evidence>